<dbReference type="InterPro" id="IPR033985">
    <property type="entry name" value="SusD-like_N"/>
</dbReference>
<feature type="chain" id="PRO_5037824402" evidence="6">
    <location>
        <begin position="20"/>
        <end position="492"/>
    </location>
</feature>
<name>A0A916N8V3_9BACT</name>
<dbReference type="GO" id="GO:0009279">
    <property type="term" value="C:cell outer membrane"/>
    <property type="evidence" value="ECO:0007669"/>
    <property type="project" value="UniProtKB-SubCell"/>
</dbReference>
<dbReference type="Gene3D" id="1.25.40.390">
    <property type="match status" value="1"/>
</dbReference>
<comment type="subcellular location">
    <subcellularLocation>
        <location evidence="1">Cell outer membrane</location>
    </subcellularLocation>
</comment>
<comment type="caution">
    <text evidence="9">The sequence shown here is derived from an EMBL/GenBank/DDBJ whole genome shotgun (WGS) entry which is preliminary data.</text>
</comment>
<evidence type="ECO:0000256" key="1">
    <source>
        <dbReference type="ARBA" id="ARBA00004442"/>
    </source>
</evidence>
<feature type="domain" description="SusD-like N-terminal" evidence="8">
    <location>
        <begin position="95"/>
        <end position="220"/>
    </location>
</feature>
<dbReference type="InterPro" id="IPR012944">
    <property type="entry name" value="SusD_RagB_dom"/>
</dbReference>
<dbReference type="PROSITE" id="PS51257">
    <property type="entry name" value="PROKAR_LIPOPROTEIN"/>
    <property type="match status" value="1"/>
</dbReference>
<evidence type="ECO:0000259" key="8">
    <source>
        <dbReference type="Pfam" id="PF14322"/>
    </source>
</evidence>
<dbReference type="AlphaFoldDB" id="A0A916N8V3"/>
<protein>
    <submittedName>
        <fullName evidence="9">SusD-like protein P38</fullName>
    </submittedName>
</protein>
<dbReference type="Pfam" id="PF07980">
    <property type="entry name" value="SusD_RagB"/>
    <property type="match status" value="1"/>
</dbReference>
<evidence type="ECO:0000313" key="10">
    <source>
        <dbReference type="Proteomes" id="UP000680038"/>
    </source>
</evidence>
<accession>A0A916N8V3</accession>
<dbReference type="Pfam" id="PF14322">
    <property type="entry name" value="SusD-like_3"/>
    <property type="match status" value="1"/>
</dbReference>
<evidence type="ECO:0000256" key="6">
    <source>
        <dbReference type="SAM" id="SignalP"/>
    </source>
</evidence>
<keyword evidence="5" id="KW-0998">Cell outer membrane</keyword>
<keyword evidence="3 6" id="KW-0732">Signal</keyword>
<dbReference type="EMBL" id="CAJRAF010000004">
    <property type="protein sequence ID" value="CAG5018610.1"/>
    <property type="molecule type" value="Genomic_DNA"/>
</dbReference>
<dbReference type="RefSeq" id="WP_215242339.1">
    <property type="nucleotide sequence ID" value="NZ_CAJRAF010000004.1"/>
</dbReference>
<reference evidence="9" key="1">
    <citation type="submission" date="2021-04" db="EMBL/GenBank/DDBJ databases">
        <authorList>
            <person name="Rodrigo-Torres L."/>
            <person name="Arahal R. D."/>
            <person name="Lucena T."/>
        </authorList>
    </citation>
    <scope>NUCLEOTIDE SEQUENCE</scope>
    <source>
        <strain evidence="9">CECT 9275</strain>
    </source>
</reference>
<sequence length="492" mass="54884">MKKIYQVLMLAAIGNLALTSCTDNLELKPTSVISNASFWKTEDDAKGGTYGMYVTLRAQASKNLFLWGEGRSETVGSGVQGLDGRERYYLNTLDPTTPGPEWQGMYTVIHQCNLLLKYVPNITFTSEAVKNDMLAQAYTMRAYVYFTMTKTWGDLPLVLEPTEGFTPESIQKERTASADIFKQIKADIDKAIQLFPANTIPTGRFVWSKPSANALKGDVYLWTGKRAGGGNADITTALAALNEVKTADVVLLDNYASIFDYANKGNRETLFSIRFQQNEVTDNDFAAMYFSAAYIPNDIDAATSAAIGVANGNNFWAPTALFRDQFTTDDQRRNATFTEIYTSASGTRKFYGALQSKFKGFINSGVRLYLNDYIVYRYADILLMIAEAKNALGQDPSEEMNQVRKRAYGTALPNHLFVNGTKDANDDAILKERLLELGLEGKRWWDLIRFGKAFEKVPSLQSRAGQNYLLLFPISSNTLSLENKVKQNPGYN</sequence>
<dbReference type="InterPro" id="IPR011990">
    <property type="entry name" value="TPR-like_helical_dom_sf"/>
</dbReference>
<feature type="signal peptide" evidence="6">
    <location>
        <begin position="1"/>
        <end position="19"/>
    </location>
</feature>
<comment type="similarity">
    <text evidence="2">Belongs to the SusD family.</text>
</comment>
<evidence type="ECO:0000256" key="4">
    <source>
        <dbReference type="ARBA" id="ARBA00023136"/>
    </source>
</evidence>
<proteinExistence type="inferred from homology"/>
<keyword evidence="4" id="KW-0472">Membrane</keyword>
<evidence type="ECO:0000256" key="2">
    <source>
        <dbReference type="ARBA" id="ARBA00006275"/>
    </source>
</evidence>
<keyword evidence="10" id="KW-1185">Reference proteome</keyword>
<organism evidence="9 10">
    <name type="scientific">Dyadobacter helix</name>
    <dbReference type="NCBI Taxonomy" id="2822344"/>
    <lineage>
        <taxon>Bacteria</taxon>
        <taxon>Pseudomonadati</taxon>
        <taxon>Bacteroidota</taxon>
        <taxon>Cytophagia</taxon>
        <taxon>Cytophagales</taxon>
        <taxon>Spirosomataceae</taxon>
        <taxon>Dyadobacter</taxon>
    </lineage>
</organism>
<dbReference type="CDD" id="cd08977">
    <property type="entry name" value="SusD"/>
    <property type="match status" value="1"/>
</dbReference>
<dbReference type="SUPFAM" id="SSF48452">
    <property type="entry name" value="TPR-like"/>
    <property type="match status" value="1"/>
</dbReference>
<feature type="domain" description="RagB/SusD" evidence="7">
    <location>
        <begin position="342"/>
        <end position="491"/>
    </location>
</feature>
<evidence type="ECO:0000313" key="9">
    <source>
        <dbReference type="EMBL" id="CAG5018610.1"/>
    </source>
</evidence>
<gene>
    <name evidence="9" type="ORF">DYBT9275_06036</name>
</gene>
<evidence type="ECO:0000256" key="3">
    <source>
        <dbReference type="ARBA" id="ARBA00022729"/>
    </source>
</evidence>
<dbReference type="Proteomes" id="UP000680038">
    <property type="component" value="Unassembled WGS sequence"/>
</dbReference>
<evidence type="ECO:0000259" key="7">
    <source>
        <dbReference type="Pfam" id="PF07980"/>
    </source>
</evidence>
<evidence type="ECO:0000256" key="5">
    <source>
        <dbReference type="ARBA" id="ARBA00023237"/>
    </source>
</evidence>